<evidence type="ECO:0008006" key="4">
    <source>
        <dbReference type="Google" id="ProtNLM"/>
    </source>
</evidence>
<sequence length="127" mass="13873">MKTILKKSKTLNFVIACIATVLLIVLVPPVAGMFFPEEGSFISILLPILSGFTTTIITSYHRSFSYGFAVCNSLAVFLLFCVIIILTVPIFGIILLIPPGIALVVFGSAVGYETREYQIKKIEALNQ</sequence>
<keyword evidence="1" id="KW-0472">Membrane</keyword>
<keyword evidence="1" id="KW-0812">Transmembrane</keyword>
<evidence type="ECO:0000313" key="2">
    <source>
        <dbReference type="EMBL" id="MBC8755725.1"/>
    </source>
</evidence>
<keyword evidence="3" id="KW-1185">Reference proteome</keyword>
<dbReference type="EMBL" id="JACGWS010000008">
    <property type="protein sequence ID" value="MBC8755725.1"/>
    <property type="molecule type" value="Genomic_DNA"/>
</dbReference>
<evidence type="ECO:0000256" key="1">
    <source>
        <dbReference type="SAM" id="Phobius"/>
    </source>
</evidence>
<feature type="transmembrane region" description="Helical" evidence="1">
    <location>
        <begin position="92"/>
        <end position="112"/>
    </location>
</feature>
<name>A0ABR7QAX4_9FLAO</name>
<reference evidence="2 3" key="1">
    <citation type="submission" date="2020-07" db="EMBL/GenBank/DDBJ databases">
        <title>Description of Kordia aestuariivivens sp. nov., isolated from a tidal flat.</title>
        <authorList>
            <person name="Park S."/>
            <person name="Yoon J.-H."/>
        </authorList>
    </citation>
    <scope>NUCLEOTIDE SEQUENCE [LARGE SCALE GENOMIC DNA]</scope>
    <source>
        <strain evidence="2 3">YSTF-M3</strain>
    </source>
</reference>
<dbReference type="RefSeq" id="WP_187562774.1">
    <property type="nucleotide sequence ID" value="NZ_JACGWS010000008.1"/>
</dbReference>
<protein>
    <recommendedName>
        <fullName evidence="4">DUF1616 domain-containing protein</fullName>
    </recommendedName>
</protein>
<proteinExistence type="predicted"/>
<organism evidence="2 3">
    <name type="scientific">Kordia aestuariivivens</name>
    <dbReference type="NCBI Taxonomy" id="2759037"/>
    <lineage>
        <taxon>Bacteria</taxon>
        <taxon>Pseudomonadati</taxon>
        <taxon>Bacteroidota</taxon>
        <taxon>Flavobacteriia</taxon>
        <taxon>Flavobacteriales</taxon>
        <taxon>Flavobacteriaceae</taxon>
        <taxon>Kordia</taxon>
    </lineage>
</organism>
<feature type="transmembrane region" description="Helical" evidence="1">
    <location>
        <begin position="41"/>
        <end position="60"/>
    </location>
</feature>
<feature type="transmembrane region" description="Helical" evidence="1">
    <location>
        <begin position="67"/>
        <end position="86"/>
    </location>
</feature>
<dbReference type="Proteomes" id="UP000619238">
    <property type="component" value="Unassembled WGS sequence"/>
</dbReference>
<keyword evidence="1" id="KW-1133">Transmembrane helix</keyword>
<accession>A0ABR7QAX4</accession>
<gene>
    <name evidence="2" type="ORF">H2O64_13700</name>
</gene>
<comment type="caution">
    <text evidence="2">The sequence shown here is derived from an EMBL/GenBank/DDBJ whole genome shotgun (WGS) entry which is preliminary data.</text>
</comment>
<evidence type="ECO:0000313" key="3">
    <source>
        <dbReference type="Proteomes" id="UP000619238"/>
    </source>
</evidence>
<feature type="transmembrane region" description="Helical" evidence="1">
    <location>
        <begin position="12"/>
        <end position="35"/>
    </location>
</feature>